<evidence type="ECO:0000313" key="3">
    <source>
        <dbReference type="Proteomes" id="UP000595847"/>
    </source>
</evidence>
<dbReference type="Proteomes" id="UP000677234">
    <property type="component" value="Chromosome"/>
</dbReference>
<dbReference type="InterPro" id="IPR021415">
    <property type="entry name" value="SAV0927-like"/>
</dbReference>
<dbReference type="Proteomes" id="UP000595847">
    <property type="component" value="Chromosome"/>
</dbReference>
<dbReference type="RefSeq" id="WP_198829350.1">
    <property type="nucleotide sequence ID" value="NZ_CP066308.1"/>
</dbReference>
<evidence type="ECO:0000313" key="1">
    <source>
        <dbReference type="EMBL" id="QQE75836.1"/>
    </source>
</evidence>
<dbReference type="EMBL" id="CP073708">
    <property type="protein sequence ID" value="QUO42862.1"/>
    <property type="molecule type" value="Genomic_DNA"/>
</dbReference>
<reference evidence="2" key="2">
    <citation type="submission" date="2021-04" db="EMBL/GenBank/DDBJ databases">
        <title>Brevibacillus composti FJAT-54423, complete genome.</title>
        <authorList>
            <person name="Tang R."/>
        </authorList>
    </citation>
    <scope>NUCLEOTIDE SEQUENCE</scope>
    <source>
        <strain evidence="2">FJAT-54424</strain>
    </source>
</reference>
<dbReference type="EMBL" id="CP066308">
    <property type="protein sequence ID" value="QQE75836.1"/>
    <property type="molecule type" value="Genomic_DNA"/>
</dbReference>
<dbReference type="KEGG" id="bcop:JD108_08220"/>
<organism evidence="1 3">
    <name type="scientific">Brevibacillus composti</name>
    <dbReference type="NCBI Taxonomy" id="2796470"/>
    <lineage>
        <taxon>Bacteria</taxon>
        <taxon>Bacillati</taxon>
        <taxon>Bacillota</taxon>
        <taxon>Bacilli</taxon>
        <taxon>Bacillales</taxon>
        <taxon>Paenibacillaceae</taxon>
        <taxon>Brevibacillus</taxon>
    </lineage>
</organism>
<reference evidence="1 3" key="1">
    <citation type="submission" date="2020-12" db="EMBL/GenBank/DDBJ databases">
        <title>strain FJAT-54423T represents a novel species of the genus Brevibacillus.</title>
        <authorList>
            <person name="Tang R."/>
        </authorList>
    </citation>
    <scope>NUCLEOTIDE SEQUENCE [LARGE SCALE GENOMIC DNA]</scope>
    <source>
        <strain evidence="1 3">FJAT-54423</strain>
    </source>
</reference>
<proteinExistence type="predicted"/>
<keyword evidence="4" id="KW-1185">Reference proteome</keyword>
<accession>A0A7T5ENI7</accession>
<gene>
    <name evidence="1" type="ORF">JD108_08220</name>
    <name evidence="2" type="ORF">KDJ56_07900</name>
</gene>
<evidence type="ECO:0000313" key="2">
    <source>
        <dbReference type="EMBL" id="QUO42862.1"/>
    </source>
</evidence>
<evidence type="ECO:0000313" key="4">
    <source>
        <dbReference type="Proteomes" id="UP000677234"/>
    </source>
</evidence>
<sequence>MERYDQLYDVAENANVRFLGFVTERSRHDFGIVYTKKFYGKPLVICMQTGQSTLLASDDAVNPDYLKKIFRLNCSEDAEMLASFFQDCLPSLPFEENQY</sequence>
<name>A0A7T5ENI7_9BACL</name>
<dbReference type="Pfam" id="PF11256">
    <property type="entry name" value="SAV0927-like"/>
    <property type="match status" value="1"/>
</dbReference>
<protein>
    <submittedName>
        <fullName evidence="1">DUF3055 domain-containing protein</fullName>
    </submittedName>
</protein>
<dbReference type="AlphaFoldDB" id="A0A7T5ENI7"/>